<sequence length="183" mass="20167">MNKITSLVRNALIATECPSEVKVTISPTAKKLPTHKLACSRILNPYAVIVANMQFESAYGRPLIHISGGIYQDASLPAGCVVLGDLDLEKCTEPLGIIQLYIMNAVSEAKAALEDDNITAWLGEWRSRYISLLEKLPPPPKDNQDGNSTSYTNTKKYDWYPDISIMPRCMPNTPNPSGRNLST</sequence>
<dbReference type="AlphaFoldDB" id="A0A8H9N3F9"/>
<dbReference type="Proteomes" id="UP000863257">
    <property type="component" value="Unassembled WGS sequence"/>
</dbReference>
<reference evidence="1" key="1">
    <citation type="journal article" date="2018" name="Genome Biol.">
        <title>SKESA: strategic k-mer extension for scrupulous assemblies.</title>
        <authorList>
            <person name="Souvorov A."/>
            <person name="Agarwala R."/>
            <person name="Lipman D.J."/>
        </authorList>
    </citation>
    <scope>NUCLEOTIDE SEQUENCE</scope>
    <source>
        <strain evidence="1">BCW_3452</strain>
    </source>
</reference>
<reference evidence="1" key="2">
    <citation type="submission" date="2019-01" db="EMBL/GenBank/DDBJ databases">
        <authorList>
            <consortium name="NCBI Pathogen Detection Project"/>
        </authorList>
    </citation>
    <scope>NUCLEOTIDE SEQUENCE</scope>
    <source>
        <strain evidence="1">BCW_3452</strain>
    </source>
</reference>
<comment type="caution">
    <text evidence="1">The sequence shown here is derived from an EMBL/GenBank/DDBJ whole genome shotgun (WGS) entry which is preliminary data.</text>
</comment>
<proteinExistence type="predicted"/>
<accession>A0A8H9N3F9</accession>
<organism evidence="1">
    <name type="scientific">Vibrio vulnificus</name>
    <dbReference type="NCBI Taxonomy" id="672"/>
    <lineage>
        <taxon>Bacteria</taxon>
        <taxon>Pseudomonadati</taxon>
        <taxon>Pseudomonadota</taxon>
        <taxon>Gammaproteobacteria</taxon>
        <taxon>Vibrionales</taxon>
        <taxon>Vibrionaceae</taxon>
        <taxon>Vibrio</taxon>
    </lineage>
</organism>
<evidence type="ECO:0000313" key="1">
    <source>
        <dbReference type="EMBL" id="HAS8542142.1"/>
    </source>
</evidence>
<protein>
    <submittedName>
        <fullName evidence="1">Uncharacterized protein</fullName>
    </submittedName>
</protein>
<gene>
    <name evidence="1" type="ORF">I7730_20345</name>
</gene>
<name>A0A8H9N3F9_VIBVL</name>
<dbReference type="EMBL" id="DACRBY010000032">
    <property type="protein sequence ID" value="HAS8542142.1"/>
    <property type="molecule type" value="Genomic_DNA"/>
</dbReference>